<evidence type="ECO:0000256" key="1">
    <source>
        <dbReference type="SAM" id="MobiDB-lite"/>
    </source>
</evidence>
<reference evidence="2 3" key="1">
    <citation type="submission" date="2018-07" db="EMBL/GenBank/DDBJ databases">
        <title>A high quality draft genome assembly of the barn swallow (H. rustica rustica).</title>
        <authorList>
            <person name="Formenti G."/>
            <person name="Chiara M."/>
            <person name="Poveda L."/>
            <person name="Francoijs K.-J."/>
            <person name="Bonisoli-Alquati A."/>
            <person name="Canova L."/>
            <person name="Gianfranceschi L."/>
            <person name="Horner D.S."/>
            <person name="Saino N."/>
        </authorList>
    </citation>
    <scope>NUCLEOTIDE SEQUENCE [LARGE SCALE GENOMIC DNA]</scope>
    <source>
        <strain evidence="2">Chelidonia</strain>
        <tissue evidence="2">Blood</tissue>
    </source>
</reference>
<proteinExistence type="predicted"/>
<evidence type="ECO:0000313" key="3">
    <source>
        <dbReference type="Proteomes" id="UP000269221"/>
    </source>
</evidence>
<accession>A0A3M0JR86</accession>
<dbReference type="Proteomes" id="UP000269221">
    <property type="component" value="Unassembled WGS sequence"/>
</dbReference>
<keyword evidence="3" id="KW-1185">Reference proteome</keyword>
<comment type="caution">
    <text evidence="2">The sequence shown here is derived from an EMBL/GenBank/DDBJ whole genome shotgun (WGS) entry which is preliminary data.</text>
</comment>
<dbReference type="EMBL" id="QRBI01000163">
    <property type="protein sequence ID" value="RMB97336.1"/>
    <property type="molecule type" value="Genomic_DNA"/>
</dbReference>
<gene>
    <name evidence="2" type="ORF">DUI87_26151</name>
</gene>
<organism evidence="2 3">
    <name type="scientific">Hirundo rustica rustica</name>
    <dbReference type="NCBI Taxonomy" id="333673"/>
    <lineage>
        <taxon>Eukaryota</taxon>
        <taxon>Metazoa</taxon>
        <taxon>Chordata</taxon>
        <taxon>Craniata</taxon>
        <taxon>Vertebrata</taxon>
        <taxon>Euteleostomi</taxon>
        <taxon>Archelosauria</taxon>
        <taxon>Archosauria</taxon>
        <taxon>Dinosauria</taxon>
        <taxon>Saurischia</taxon>
        <taxon>Theropoda</taxon>
        <taxon>Coelurosauria</taxon>
        <taxon>Aves</taxon>
        <taxon>Neognathae</taxon>
        <taxon>Neoaves</taxon>
        <taxon>Telluraves</taxon>
        <taxon>Australaves</taxon>
        <taxon>Passeriformes</taxon>
        <taxon>Sylvioidea</taxon>
        <taxon>Hirundinidae</taxon>
        <taxon>Hirundo</taxon>
    </lineage>
</organism>
<feature type="region of interest" description="Disordered" evidence="1">
    <location>
        <begin position="30"/>
        <end position="57"/>
    </location>
</feature>
<feature type="compositionally biased region" description="Polar residues" evidence="1">
    <location>
        <begin position="38"/>
        <end position="49"/>
    </location>
</feature>
<sequence>MRGLHTRPGYSGTVVWKGTDSWPCQLTRSCGALDPTRPRQQAQVVQGNDSGDRNADSAERVTRFNWSPGVGPPDLQVTAQAEPPRLLASSFYLEVEPGEEAVGEQIKDHQGGVTRMNDIFMNQT</sequence>
<evidence type="ECO:0000313" key="2">
    <source>
        <dbReference type="EMBL" id="RMB97336.1"/>
    </source>
</evidence>
<name>A0A3M0JR86_HIRRU</name>
<dbReference type="AlphaFoldDB" id="A0A3M0JR86"/>
<protein>
    <submittedName>
        <fullName evidence="2">Uncharacterized protein</fullName>
    </submittedName>
</protein>